<dbReference type="FunFam" id="2.40.50.1070:FF:000003">
    <property type="entry name" value="23S rRNA (Uracil-5-)-methyltransferase RumA"/>
    <property type="match status" value="1"/>
</dbReference>
<sequence length="459" mass="51241">MAKRQLPVHKNEQRDITITDLTYEGMGVAKVDGYPLFIANALPGETARIHVMKVGKKFGFAKVIERYQDSEDRVPLRDEDGLRTGTMALQHMTYDAQLSFKQKTVQDSLAKFVSLQDVDVKPTLGMSDPWAYRNKAQVPIGQDDQGRLFTGFFRKNSHSLVPITNYQIQLPKIDEMLQTVIQILNEYNLTAYDEQTHQGLIRHLVIRQGYHTDDVMIILVINGDELPHQAAITEAIVAQIPNLASLIVNHNTRRTNVILGQEETLLYGEPYYRDQMLGLDFMISAKSFFQVNTPQAEVLYQQALEVGDIQADDVVIDAYCGIGSISLCLAQRAKHVYGVEVVSDAIEMAQANAKMNNLGNVTFVAGKAEDVIQEWQAAGIEPNVVVVDPPRKGLASTFTDTVIELAPEKIVYVSCNPATLARDMNRLVAAGYHAETVQPVDLFPQTPHVECVTLLMKNR</sequence>
<dbReference type="Proteomes" id="UP000243884">
    <property type="component" value="Unassembled WGS sequence"/>
</dbReference>
<dbReference type="RefSeq" id="WP_084099328.1">
    <property type="nucleotide sequence ID" value="NZ_FWXK01000006.1"/>
</dbReference>
<keyword evidence="1 4" id="KW-0489">Methyltransferase</keyword>
<dbReference type="InterPro" id="IPR030391">
    <property type="entry name" value="MeTrfase_TrmA_CS"/>
</dbReference>
<feature type="binding site" evidence="4">
    <location>
        <position position="388"/>
    </location>
    <ligand>
        <name>S-adenosyl-L-methionine</name>
        <dbReference type="ChEBI" id="CHEBI:59789"/>
    </ligand>
</feature>
<feature type="binding site" evidence="4">
    <location>
        <position position="290"/>
    </location>
    <ligand>
        <name>S-adenosyl-L-methionine</name>
        <dbReference type="ChEBI" id="CHEBI:59789"/>
    </ligand>
</feature>
<evidence type="ECO:0000256" key="3">
    <source>
        <dbReference type="ARBA" id="ARBA00022691"/>
    </source>
</evidence>
<dbReference type="InterPro" id="IPR029063">
    <property type="entry name" value="SAM-dependent_MTases_sf"/>
</dbReference>
<dbReference type="InterPro" id="IPR010280">
    <property type="entry name" value="U5_MeTrfase_fam"/>
</dbReference>
<accession>A0A1W1ZA27</accession>
<evidence type="ECO:0000313" key="8">
    <source>
        <dbReference type="Proteomes" id="UP000243884"/>
    </source>
</evidence>
<dbReference type="SUPFAM" id="SSF53335">
    <property type="entry name" value="S-adenosyl-L-methionine-dependent methyltransferases"/>
    <property type="match status" value="1"/>
</dbReference>
<dbReference type="Gene3D" id="2.40.50.140">
    <property type="entry name" value="Nucleic acid-binding proteins"/>
    <property type="match status" value="1"/>
</dbReference>
<name>A0A1W1ZA27_9LACT</name>
<dbReference type="PROSITE" id="PS51687">
    <property type="entry name" value="SAM_MT_RNA_M5U"/>
    <property type="match status" value="1"/>
</dbReference>
<feature type="active site" evidence="5">
    <location>
        <position position="415"/>
    </location>
</feature>
<dbReference type="AlphaFoldDB" id="A0A1W1ZA27"/>
<dbReference type="CDD" id="cd02440">
    <property type="entry name" value="AdoMet_MTases"/>
    <property type="match status" value="1"/>
</dbReference>
<evidence type="ECO:0000313" key="7">
    <source>
        <dbReference type="EMBL" id="SMC44818.1"/>
    </source>
</evidence>
<organism evidence="7 8">
    <name type="scientific">Aerococcus suis</name>
    <dbReference type="NCBI Taxonomy" id="371602"/>
    <lineage>
        <taxon>Bacteria</taxon>
        <taxon>Bacillati</taxon>
        <taxon>Bacillota</taxon>
        <taxon>Bacilli</taxon>
        <taxon>Lactobacillales</taxon>
        <taxon>Aerococcaceae</taxon>
        <taxon>Aerococcus</taxon>
    </lineage>
</organism>
<dbReference type="NCBIfam" id="TIGR00479">
    <property type="entry name" value="rumA"/>
    <property type="match status" value="1"/>
</dbReference>
<proteinExistence type="inferred from homology"/>
<dbReference type="InterPro" id="IPR012340">
    <property type="entry name" value="NA-bd_OB-fold"/>
</dbReference>
<reference evidence="8" key="1">
    <citation type="submission" date="2017-04" db="EMBL/GenBank/DDBJ databases">
        <authorList>
            <person name="Varghese N."/>
            <person name="Submissions S."/>
        </authorList>
    </citation>
    <scope>NUCLEOTIDE SEQUENCE [LARGE SCALE GENOMIC DNA]</scope>
    <source>
        <strain evidence="8">DSM 21500</strain>
    </source>
</reference>
<dbReference type="OrthoDB" id="9804590at2"/>
<feature type="active site" description="Nucleophile" evidence="4">
    <location>
        <position position="415"/>
    </location>
</feature>
<dbReference type="FunFam" id="3.40.50.150:FF:000009">
    <property type="entry name" value="23S rRNA (Uracil(1939)-C(5))-methyltransferase RlmD"/>
    <property type="match status" value="1"/>
</dbReference>
<feature type="binding site" evidence="4">
    <location>
        <position position="340"/>
    </location>
    <ligand>
        <name>S-adenosyl-L-methionine</name>
        <dbReference type="ChEBI" id="CHEBI:59789"/>
    </ligand>
</feature>
<dbReference type="Gene3D" id="2.40.50.1070">
    <property type="match status" value="1"/>
</dbReference>
<feature type="domain" description="TRAM" evidence="6">
    <location>
        <begin position="7"/>
        <end position="65"/>
    </location>
</feature>
<keyword evidence="8" id="KW-1185">Reference proteome</keyword>
<dbReference type="PANTHER" id="PTHR11061">
    <property type="entry name" value="RNA M5U METHYLTRANSFERASE"/>
    <property type="match status" value="1"/>
</dbReference>
<dbReference type="PANTHER" id="PTHR11061:SF30">
    <property type="entry name" value="TRNA (URACIL(54)-C(5))-METHYLTRANSFERASE"/>
    <property type="match status" value="1"/>
</dbReference>
<dbReference type="GO" id="GO:0070475">
    <property type="term" value="P:rRNA base methylation"/>
    <property type="evidence" value="ECO:0007669"/>
    <property type="project" value="TreeGrafter"/>
</dbReference>
<dbReference type="STRING" id="371602.SAMN04487984_1209"/>
<dbReference type="Pfam" id="PF05958">
    <property type="entry name" value="tRNA_U5-meth_tr"/>
    <property type="match status" value="1"/>
</dbReference>
<dbReference type="PROSITE" id="PS01230">
    <property type="entry name" value="TRMA_1"/>
    <property type="match status" value="1"/>
</dbReference>
<evidence type="ECO:0000256" key="1">
    <source>
        <dbReference type="ARBA" id="ARBA00022603"/>
    </source>
</evidence>
<dbReference type="PROSITE" id="PS01231">
    <property type="entry name" value="TRMA_2"/>
    <property type="match status" value="1"/>
</dbReference>
<feature type="binding site" evidence="4">
    <location>
        <position position="319"/>
    </location>
    <ligand>
        <name>S-adenosyl-L-methionine</name>
        <dbReference type="ChEBI" id="CHEBI:59789"/>
    </ligand>
</feature>
<dbReference type="GO" id="GO:0070041">
    <property type="term" value="F:rRNA (uridine-C5-)-methyltransferase activity"/>
    <property type="evidence" value="ECO:0007669"/>
    <property type="project" value="TreeGrafter"/>
</dbReference>
<protein>
    <submittedName>
        <fullName evidence="7">23S rRNA (Uracil1939-C5)-methyltransferase</fullName>
    </submittedName>
</protein>
<evidence type="ECO:0000259" key="6">
    <source>
        <dbReference type="PROSITE" id="PS50926"/>
    </source>
</evidence>
<dbReference type="SUPFAM" id="SSF50249">
    <property type="entry name" value="Nucleic acid-binding proteins"/>
    <property type="match status" value="1"/>
</dbReference>
<gene>
    <name evidence="7" type="ORF">SAMN04487984_1209</name>
</gene>
<keyword evidence="3 4" id="KW-0949">S-adenosyl-L-methionine</keyword>
<keyword evidence="2 4" id="KW-0808">Transferase</keyword>
<dbReference type="Gene3D" id="3.40.50.150">
    <property type="entry name" value="Vaccinia Virus protein VP39"/>
    <property type="match status" value="1"/>
</dbReference>
<evidence type="ECO:0000256" key="5">
    <source>
        <dbReference type="PROSITE-ProRule" id="PRU10015"/>
    </source>
</evidence>
<comment type="similarity">
    <text evidence="4">Belongs to the class I-like SAM-binding methyltransferase superfamily. RNA M5U methyltransferase family.</text>
</comment>
<dbReference type="Pfam" id="PF01938">
    <property type="entry name" value="TRAM"/>
    <property type="match status" value="1"/>
</dbReference>
<dbReference type="InterPro" id="IPR002792">
    <property type="entry name" value="TRAM_dom"/>
</dbReference>
<evidence type="ECO:0000256" key="2">
    <source>
        <dbReference type="ARBA" id="ARBA00022679"/>
    </source>
</evidence>
<dbReference type="EMBL" id="FWXK01000006">
    <property type="protein sequence ID" value="SMC44818.1"/>
    <property type="molecule type" value="Genomic_DNA"/>
</dbReference>
<dbReference type="PROSITE" id="PS50926">
    <property type="entry name" value="TRAM"/>
    <property type="match status" value="1"/>
</dbReference>
<dbReference type="InterPro" id="IPR030390">
    <property type="entry name" value="MeTrfase_TrmA_AS"/>
</dbReference>
<evidence type="ECO:0000256" key="4">
    <source>
        <dbReference type="PROSITE-ProRule" id="PRU01024"/>
    </source>
</evidence>